<dbReference type="InterPro" id="IPR040502">
    <property type="entry name" value="GH101_dom-6"/>
</dbReference>
<organism evidence="11 12">
    <name type="scientific">Pseudoflavonifractor capillosus ATCC 29799</name>
    <dbReference type="NCBI Taxonomy" id="411467"/>
    <lineage>
        <taxon>Bacteria</taxon>
        <taxon>Bacillati</taxon>
        <taxon>Bacillota</taxon>
        <taxon>Clostridia</taxon>
        <taxon>Eubacteriales</taxon>
        <taxon>Oscillospiraceae</taxon>
        <taxon>Pseudoflavonifractor</taxon>
    </lineage>
</organism>
<dbReference type="InterPro" id="IPR035364">
    <property type="entry name" value="Beta_sandwich_GH101"/>
</dbReference>
<dbReference type="Pfam" id="PF17451">
    <property type="entry name" value="Glyco_hyd_101C"/>
    <property type="match status" value="1"/>
</dbReference>
<evidence type="ECO:0000259" key="10">
    <source>
        <dbReference type="PROSITE" id="PS51272"/>
    </source>
</evidence>
<evidence type="ECO:0000256" key="1">
    <source>
        <dbReference type="ARBA" id="ARBA00004196"/>
    </source>
</evidence>
<name>A6NRT0_9FIRM</name>
<proteinExistence type="predicted"/>
<dbReference type="InterPro" id="IPR008979">
    <property type="entry name" value="Galactose-bd-like_sf"/>
</dbReference>
<dbReference type="Gene3D" id="2.70.98.10">
    <property type="match status" value="1"/>
</dbReference>
<dbReference type="GO" id="GO:0030246">
    <property type="term" value="F:carbohydrate binding"/>
    <property type="evidence" value="ECO:0007669"/>
    <property type="project" value="InterPro"/>
</dbReference>
<dbReference type="CAZy" id="CBM32">
    <property type="family name" value="Carbohydrate-Binding Module Family 32"/>
</dbReference>
<evidence type="ECO:0000256" key="6">
    <source>
        <dbReference type="ARBA" id="ARBA00023295"/>
    </source>
</evidence>
<feature type="coiled-coil region" evidence="8">
    <location>
        <begin position="1934"/>
        <end position="2005"/>
    </location>
</feature>
<dbReference type="eggNOG" id="COG4733">
    <property type="taxonomic scope" value="Bacteria"/>
</dbReference>
<dbReference type="InterPro" id="IPR000421">
    <property type="entry name" value="FA58C"/>
</dbReference>
<dbReference type="CDD" id="cd14244">
    <property type="entry name" value="GH_101_like"/>
    <property type="match status" value="1"/>
</dbReference>
<dbReference type="Pfam" id="PF00754">
    <property type="entry name" value="F5_F8_type_C"/>
    <property type="match status" value="1"/>
</dbReference>
<dbReference type="InterPro" id="IPR013780">
    <property type="entry name" value="Glyco_hydro_b"/>
</dbReference>
<evidence type="ECO:0000256" key="5">
    <source>
        <dbReference type="ARBA" id="ARBA00023277"/>
    </source>
</evidence>
<gene>
    <name evidence="11" type="ORF">BACCAP_00908</name>
</gene>
<dbReference type="Pfam" id="PF21466">
    <property type="entry name" value="GH101_dom-5"/>
    <property type="match status" value="1"/>
</dbReference>
<dbReference type="InterPro" id="IPR014718">
    <property type="entry name" value="GH-type_carb-bd"/>
</dbReference>
<dbReference type="Pfam" id="PF00395">
    <property type="entry name" value="SLH"/>
    <property type="match status" value="3"/>
</dbReference>
<dbReference type="Gene3D" id="2.60.40.4270">
    <property type="entry name" value="Listeria-Bacteroides repeat domain"/>
    <property type="match status" value="1"/>
</dbReference>
<dbReference type="Gene3D" id="1.20.1270.90">
    <property type="entry name" value="AF1782-like"/>
    <property type="match status" value="1"/>
</dbReference>
<dbReference type="InterPro" id="IPR042229">
    <property type="entry name" value="Listeria/Bacterioides_rpt_sf"/>
</dbReference>
<dbReference type="SUPFAM" id="SSF49785">
    <property type="entry name" value="Galactose-binding domain-like"/>
    <property type="match status" value="1"/>
</dbReference>
<keyword evidence="6" id="KW-0326">Glycosidase</keyword>
<feature type="domain" description="F5/8 type C" evidence="9">
    <location>
        <begin position="137"/>
        <end position="287"/>
    </location>
</feature>
<dbReference type="Pfam" id="PF03442">
    <property type="entry name" value="CBM_X2"/>
    <property type="match status" value="1"/>
</dbReference>
<dbReference type="Pfam" id="PF09479">
    <property type="entry name" value="Flg_new"/>
    <property type="match status" value="1"/>
</dbReference>
<dbReference type="GO" id="GO:0030313">
    <property type="term" value="C:cell envelope"/>
    <property type="evidence" value="ECO:0007669"/>
    <property type="project" value="UniProtKB-SubCell"/>
</dbReference>
<dbReference type="STRING" id="411467.BACCAP_00908"/>
<reference evidence="11 12" key="1">
    <citation type="submission" date="2007-04" db="EMBL/GenBank/DDBJ databases">
        <authorList>
            <person name="Fulton L."/>
            <person name="Clifton S."/>
            <person name="Fulton B."/>
            <person name="Xu J."/>
            <person name="Minx P."/>
            <person name="Pepin K.H."/>
            <person name="Johnson M."/>
            <person name="Thiruvilangam P."/>
            <person name="Bhonagiri V."/>
            <person name="Nash W.E."/>
            <person name="Mardis E.R."/>
            <person name="Wilson R.K."/>
        </authorList>
    </citation>
    <scope>NUCLEOTIDE SEQUENCE [LARGE SCALE GENOMIC DNA]</scope>
    <source>
        <strain evidence="11 12">ATCC 29799</strain>
    </source>
</reference>
<dbReference type="Pfam" id="PF18080">
    <property type="entry name" value="Gal_mutarotas_3"/>
    <property type="match status" value="1"/>
</dbReference>
<dbReference type="InterPro" id="IPR025706">
    <property type="entry name" value="Endoa_GalNAc"/>
</dbReference>
<dbReference type="InterPro" id="IPR001119">
    <property type="entry name" value="SLH_dom"/>
</dbReference>
<dbReference type="InterPro" id="IPR013783">
    <property type="entry name" value="Ig-like_fold"/>
</dbReference>
<dbReference type="Proteomes" id="UP000003639">
    <property type="component" value="Unassembled WGS sequence"/>
</dbReference>
<keyword evidence="3" id="KW-0677">Repeat</keyword>
<keyword evidence="6" id="KW-0378">Hydrolase</keyword>
<dbReference type="CAZy" id="GH101">
    <property type="family name" value="Glycoside Hydrolase Family 101"/>
</dbReference>
<evidence type="ECO:0000259" key="9">
    <source>
        <dbReference type="PROSITE" id="PS50022"/>
    </source>
</evidence>
<keyword evidence="2" id="KW-0732">Signal</keyword>
<dbReference type="PROSITE" id="PS50022">
    <property type="entry name" value="FA58C_3"/>
    <property type="match status" value="1"/>
</dbReference>
<dbReference type="Gene3D" id="2.60.40.1180">
    <property type="entry name" value="Golgi alpha-mannosidase II"/>
    <property type="match status" value="1"/>
</dbReference>
<dbReference type="NCBIfam" id="TIGR02543">
    <property type="entry name" value="List_Bact_rpt"/>
    <property type="match status" value="1"/>
</dbReference>
<keyword evidence="7" id="KW-0624">Polysaccharide degradation</keyword>
<keyword evidence="8" id="KW-0175">Coiled coil</keyword>
<dbReference type="Gene3D" id="1.20.1270.70">
    <property type="entry name" value="Designed single chain three-helix bundle"/>
    <property type="match status" value="1"/>
</dbReference>
<dbReference type="Gene3D" id="2.60.120.260">
    <property type="entry name" value="Galactose-binding domain-like"/>
    <property type="match status" value="3"/>
</dbReference>
<keyword evidence="4" id="KW-0136">Cellulose degradation</keyword>
<evidence type="ECO:0000256" key="3">
    <source>
        <dbReference type="ARBA" id="ARBA00022737"/>
    </source>
</evidence>
<dbReference type="InterPro" id="IPR040633">
    <property type="entry name" value="Gal_mutarotas_3"/>
</dbReference>
<dbReference type="Gene3D" id="2.60.40.10">
    <property type="entry name" value="Immunoglobulins"/>
    <property type="match status" value="1"/>
</dbReference>
<dbReference type="Pfam" id="PF07554">
    <property type="entry name" value="FIVAR"/>
    <property type="match status" value="3"/>
</dbReference>
<dbReference type="eggNOG" id="COG0366">
    <property type="taxonomic scope" value="Bacteria"/>
</dbReference>
<evidence type="ECO:0000256" key="7">
    <source>
        <dbReference type="ARBA" id="ARBA00023326"/>
    </source>
</evidence>
<dbReference type="GO" id="GO:0033926">
    <property type="term" value="F:endo-alpha-N-acetylgalactosaminidase activity"/>
    <property type="evidence" value="ECO:0007669"/>
    <property type="project" value="InterPro"/>
</dbReference>
<sequence>MTILLISAIEWTTFQFYFMLNTSSEMFTLHKIPFSTLLVLKHNMEFFICYFRRMQDRHGELFCILCRGERNTPRKGGRSRIQKKEDTDERRSVFMKNLARRWMAGLLALSLLLGMPALAVETPASAAPSEEIQVSPLAAADMGDDSRDIPVEGITVTSGDSYQSDVPQNVLDGDDATLWHTNWYGSDRSTHWITLDLGKEYPVDGLRYLPRQGSQLNGTITQYEIWASTDGEQFVKIASGDWEADHAWKSAAFTPYYIRYIKLVAVNACDEGGAKFASAAEIRVTQAEVEEPYSLSAFTEESHGGWQVGAESGTGTMTFTDDSQMELWGKGGTGNTAYYDANSPELANGYVEATITPVTNSRFGLLYRYTDSTHYTGVSYDNGSWGWCGNGGNKWGNLTADESYVVEAGKTFTLRLVFSGADVKVLVDGVQVAHGTIDDPAISQEAGQIGFRLWGDGDDSTRGHIKVSAIEMGAVQVEQLPEPEEPVDPVEPVDETDADGNYLVTFTDAARRGELALKSGDGTVTFQDGEGDNGYATVSKVDGMLTKALFMVGRSPVVENGFLQADVTNLSGGRLGVAFRIQDNGNYVSVVYDVGTWQVTKNGAQVASFEGGAWAKNTTKNLRVDFAGTKVTVTIDGSRVFSQDIPELAGTGSGKVGAVVWGYDSGDNQGKARLDNIVVGQRVAVELSPEEYSLSYAEAGTTDMIVRLGETAEQNPLAAIKLGEQELAKDTDYTVSGSAVTLKGNLITEEMKEAGGTTFTFVFEDGFEASFHVLVQAKPQENQINYVRDFTTDPTQGENPMAVLSGSADLKYDAEKQALIISNASNAFLVDQSAPQLKNCDVEFTFNLTTDSGAFSALARYAGASSYVAMGPTSSSGIAWSATSNSGSMSLPNYEDGNQMFGNRTVPYTVRVRFLEKNAIVWVDNYEMWSGPVDCFNGGSGLPGIIVKGATMELLSFKVTSVDMPVAEETTGEEKTISSGSMSVTMDSSFPRVISYTLDGKTLNGQEIPYYVVELNNKEYKPQVTSEFTDSTATYHLTVNVSETQTVTFDVEFTVTDNVLQMKLKNIDDSAYHLYNINFPVHSLVSVSSAQAGAELRAANYSTSEVRQDLTTQPAADMYESASIVVISNNELAASINTETYNGHRGISYQTMRNGDHTTTGLWSTGFPYRGLDDVVMFEEPWVKVAVTGDRNSDGKVDYQDGAIARRDDCQKDGQKSDAYGYETVMGSYNTIAMDVGSAAQYPFLRILDNIKKMSLGLDNFPQTVIIKGYNGQGHDSNNNDFANYNQAAGGLTDFKTLLSKSEDYNTNIGIHINETETYPESSTYGRLATSLGGWPWYDVARLIHHDNDSLDKSDEGMAARLDQLNQDTEGMLDLIYVDVYHKTRWTMYSLVNKVNSMGIPMATEYPSALDQHSVWAHHVGGHITQDNLAGNLIRFVNNQYQDIFGSSSLFRGTNRVSGINGWQNASDYNGSLEHFYTSVLPNRFLVQYPIMHWENANEVVLGEDLNVVTKMENGTNVITLDGNEVARGNNIFIPFTVDGVEKIYHWNPNGGESTWTLPKTFEGQTSVKVFKLSDQGRTDMKTVEVINGNQVKINADAKTPYVIYKGDADVDVTGSLTSYNWGEGGLVKDPGFDSFTPGYGWNVENAQFWDNDHENTYLVMNGAEDGSATQTITGLTPGKTYQASVWAEVSGKTASITVSDGDTQLATNYMTESNVVYGIHHTDKYKRYLQRMWVEFTAPESGTVTLALTGTNGTGSGSYVHFDDVRIVEHTPSDYGSHTFYEDFENVTEGYGPFVSTESDTSHLSETNEPYTFDTIDGRFSLKTRAGDYFRTLPHTLRLKPNTKYTIGLEYIAGSAGQVFTLAVKSDKAAAAQDTANAVVGSIVCSAVGNWGENAPVTLTFTTGDYDDYYVDITKSGSISEYAIDNFFVDEVNEASKETLQALYAQCEALTEADYTPETWAVLTEKMTAAKTVLDKADASQEEIQQAQDALQAAKDALVAYANAEDLERLQTVITEMEAVKPDYYHQDEQWTAFQNKIAEAKALKETEKVTIPQVDAMIQALRDAKAALNSLVDKSKLQELYDFCAAIPQNDVVDGNELVAFLKARSEAETILKDETAQQDAVDAALKALSDTYETIIPKRTTNEGHTDAAIITQLAEKLAEAKAVEQPSAELTAAIALAEKASEPLATWKSVVEAIEALDAAMTPSGDSFVVTFDSQGGSDVAAQTVKKGEKAAEPEAPTRTDYTFTGWYTEAACENRYDFDTPVTAAITLYAGWSYNGGSQSAVPMPGSPVTSNGSTTVSTQLWPAVSNGTASVSVPTFTMNRAVNSALSAAQANGSAPVVEFVVKGQTDAVKVTLPVDGLKALSGTENASLRIVSGVGTITLDAAALAAAAAAEGRTVTLSVSLLSEDDLTDAQKSAANGMPVYEITLTSGTAVISDLGGGLATVTLPYTAKEDQKSECIVVYYMAEDGTLTPCDTTYSDVDKTVTFVTGHFSKYVIGYDSALTWANPFTDVAESAWYYDAVRYVCSNGLMTGTSGSTFSPDLFTTRGMIVTILYRLDGSPAVSGASPFSDVPAGQYYSEAVAWAAANGIVKGYDTGLFGPDDVITREQLAAILYGYAQYKGYDVTGGGDLSGFADSASVSAWAADALKWANGKGLITGKSGSLLDPAGTATRAEAAAILSRFCQSI</sequence>
<feature type="domain" description="SLH" evidence="10">
    <location>
        <begin position="2569"/>
        <end position="2632"/>
    </location>
</feature>
<dbReference type="Pfam" id="PF17974">
    <property type="entry name" value="GalBD_like"/>
    <property type="match status" value="1"/>
</dbReference>
<evidence type="ECO:0000256" key="4">
    <source>
        <dbReference type="ARBA" id="ARBA00023001"/>
    </source>
</evidence>
<evidence type="ECO:0000256" key="2">
    <source>
        <dbReference type="ARBA" id="ARBA00022729"/>
    </source>
</evidence>
<dbReference type="eggNOG" id="COG3250">
    <property type="taxonomic scope" value="Bacteria"/>
</dbReference>
<feature type="domain" description="SLH" evidence="10">
    <location>
        <begin position="2509"/>
        <end position="2568"/>
    </location>
</feature>
<dbReference type="Pfam" id="PF12905">
    <property type="entry name" value="Glyco_hydro_101"/>
    <property type="match status" value="1"/>
</dbReference>
<dbReference type="InterPro" id="IPR013378">
    <property type="entry name" value="InlB-like_B-rpt"/>
</dbReference>
<reference evidence="11 12" key="2">
    <citation type="submission" date="2007-06" db="EMBL/GenBank/DDBJ databases">
        <title>Draft genome sequence of Pseudoflavonifractor capillosus ATCC 29799.</title>
        <authorList>
            <person name="Sudarsanam P."/>
            <person name="Ley R."/>
            <person name="Guruge J."/>
            <person name="Turnbaugh P.J."/>
            <person name="Mahowald M."/>
            <person name="Liep D."/>
            <person name="Gordon J."/>
        </authorList>
    </citation>
    <scope>NUCLEOTIDE SEQUENCE [LARGE SCALE GENOMIC DNA]</scope>
    <source>
        <strain evidence="11 12">ATCC 29799</strain>
    </source>
</reference>
<feature type="domain" description="SLH" evidence="10">
    <location>
        <begin position="2635"/>
        <end position="2691"/>
    </location>
</feature>
<comment type="caution">
    <text evidence="11">The sequence shown here is derived from an EMBL/GenBank/DDBJ whole genome shotgun (WGS) entry which is preliminary data.</text>
</comment>
<protein>
    <submittedName>
        <fullName evidence="11">Repeat protein</fullName>
    </submittedName>
</protein>
<comment type="subcellular location">
    <subcellularLocation>
        <location evidence="1">Cell envelope</location>
    </subcellularLocation>
</comment>
<dbReference type="InterPro" id="IPR005102">
    <property type="entry name" value="Carbo-bd_X2"/>
</dbReference>
<dbReference type="Gene3D" id="2.60.120.870">
    <property type="match status" value="2"/>
</dbReference>
<dbReference type="GO" id="GO:0030245">
    <property type="term" value="P:cellulose catabolic process"/>
    <property type="evidence" value="ECO:0007669"/>
    <property type="project" value="UniProtKB-KW"/>
</dbReference>
<accession>A6NRT0</accession>
<evidence type="ECO:0000313" key="11">
    <source>
        <dbReference type="EMBL" id="EDN01340.1"/>
    </source>
</evidence>
<keyword evidence="12" id="KW-1185">Reference proteome</keyword>
<evidence type="ECO:0000313" key="12">
    <source>
        <dbReference type="Proteomes" id="UP000003639"/>
    </source>
</evidence>
<dbReference type="EMBL" id="AAXG02000006">
    <property type="protein sequence ID" value="EDN01340.1"/>
    <property type="molecule type" value="Genomic_DNA"/>
</dbReference>
<dbReference type="InterPro" id="IPR049314">
    <property type="entry name" value="GH101_dom-5"/>
</dbReference>
<keyword evidence="5" id="KW-0119">Carbohydrate metabolism</keyword>
<dbReference type="PROSITE" id="PS51272">
    <property type="entry name" value="SLH"/>
    <property type="match status" value="3"/>
</dbReference>
<evidence type="ECO:0000256" key="8">
    <source>
        <dbReference type="SAM" id="Coils"/>
    </source>
</evidence>
<dbReference type="Gene3D" id="3.20.20.80">
    <property type="entry name" value="Glycosidases"/>
    <property type="match status" value="1"/>
</dbReference>